<gene>
    <name evidence="2" type="ORF">Pmani_033955</name>
</gene>
<sequence length="98" mass="11393">MKPRTSNRLPPRRPLHRLPESDYGTVPWARRSRAGVKMATSGTVAGMIYQPSSPASFLIQHQQQQQQQHQQQHLHQHQQSPLCQPHVLINLHLHLLYR</sequence>
<keyword evidence="3" id="KW-1185">Reference proteome</keyword>
<proteinExistence type="predicted"/>
<organism evidence="2 3">
    <name type="scientific">Petrolisthes manimaculis</name>
    <dbReference type="NCBI Taxonomy" id="1843537"/>
    <lineage>
        <taxon>Eukaryota</taxon>
        <taxon>Metazoa</taxon>
        <taxon>Ecdysozoa</taxon>
        <taxon>Arthropoda</taxon>
        <taxon>Crustacea</taxon>
        <taxon>Multicrustacea</taxon>
        <taxon>Malacostraca</taxon>
        <taxon>Eumalacostraca</taxon>
        <taxon>Eucarida</taxon>
        <taxon>Decapoda</taxon>
        <taxon>Pleocyemata</taxon>
        <taxon>Anomura</taxon>
        <taxon>Galatheoidea</taxon>
        <taxon>Porcellanidae</taxon>
        <taxon>Petrolisthes</taxon>
    </lineage>
</organism>
<reference evidence="2" key="1">
    <citation type="submission" date="2023-11" db="EMBL/GenBank/DDBJ databases">
        <title>Genome assemblies of two species of porcelain crab, Petrolisthes cinctipes and Petrolisthes manimaculis (Anomura: Porcellanidae).</title>
        <authorList>
            <person name="Angst P."/>
        </authorList>
    </citation>
    <scope>NUCLEOTIDE SEQUENCE</scope>
    <source>
        <strain evidence="2">PB745_02</strain>
        <tissue evidence="2">Gill</tissue>
    </source>
</reference>
<protein>
    <submittedName>
        <fullName evidence="2">Uncharacterized protein</fullName>
    </submittedName>
</protein>
<feature type="region of interest" description="Disordered" evidence="1">
    <location>
        <begin position="1"/>
        <end position="23"/>
    </location>
</feature>
<feature type="compositionally biased region" description="Basic residues" evidence="1">
    <location>
        <begin position="1"/>
        <end position="16"/>
    </location>
</feature>
<accession>A0AAE1NNG1</accession>
<evidence type="ECO:0000313" key="3">
    <source>
        <dbReference type="Proteomes" id="UP001292094"/>
    </source>
</evidence>
<evidence type="ECO:0000256" key="1">
    <source>
        <dbReference type="SAM" id="MobiDB-lite"/>
    </source>
</evidence>
<name>A0AAE1NNG1_9EUCA</name>
<dbReference type="AlphaFoldDB" id="A0AAE1NNG1"/>
<dbReference type="Proteomes" id="UP001292094">
    <property type="component" value="Unassembled WGS sequence"/>
</dbReference>
<comment type="caution">
    <text evidence="2">The sequence shown here is derived from an EMBL/GenBank/DDBJ whole genome shotgun (WGS) entry which is preliminary data.</text>
</comment>
<dbReference type="EMBL" id="JAWZYT010004572">
    <property type="protein sequence ID" value="KAK4293349.1"/>
    <property type="molecule type" value="Genomic_DNA"/>
</dbReference>
<evidence type="ECO:0000313" key="2">
    <source>
        <dbReference type="EMBL" id="KAK4293349.1"/>
    </source>
</evidence>
<feature type="compositionally biased region" description="Low complexity" evidence="1">
    <location>
        <begin position="60"/>
        <end position="78"/>
    </location>
</feature>
<feature type="region of interest" description="Disordered" evidence="1">
    <location>
        <begin position="57"/>
        <end position="78"/>
    </location>
</feature>